<name>A0A9E8ZBM3_9CYAN</name>
<dbReference type="AlphaFoldDB" id="A0A9E8ZBM3"/>
<evidence type="ECO:0000313" key="2">
    <source>
        <dbReference type="EMBL" id="WAL60163.1"/>
    </source>
</evidence>
<dbReference type="SUPFAM" id="SSF54593">
    <property type="entry name" value="Glyoxalase/Bleomycin resistance protein/Dihydroxybiphenyl dioxygenase"/>
    <property type="match status" value="1"/>
</dbReference>
<keyword evidence="3" id="KW-1185">Reference proteome</keyword>
<dbReference type="InterPro" id="IPR029068">
    <property type="entry name" value="Glyas_Bleomycin-R_OHBP_Dase"/>
</dbReference>
<gene>
    <name evidence="2" type="ORF">OXH18_23845</name>
</gene>
<dbReference type="InterPro" id="IPR037523">
    <property type="entry name" value="VOC_core"/>
</dbReference>
<dbReference type="InterPro" id="IPR004360">
    <property type="entry name" value="Glyas_Fos-R_dOase_dom"/>
</dbReference>
<dbReference type="KEGG" id="tsin:OXH18_23845"/>
<proteinExistence type="predicted"/>
<dbReference type="RefSeq" id="WP_268610018.1">
    <property type="nucleotide sequence ID" value="NZ_CP113797.1"/>
</dbReference>
<dbReference type="Gene3D" id="3.10.180.10">
    <property type="entry name" value="2,3-Dihydroxybiphenyl 1,2-Dioxygenase, domain 1"/>
    <property type="match status" value="1"/>
</dbReference>
<evidence type="ECO:0000313" key="3">
    <source>
        <dbReference type="Proteomes" id="UP001163152"/>
    </source>
</evidence>
<evidence type="ECO:0000259" key="1">
    <source>
        <dbReference type="PROSITE" id="PS51819"/>
    </source>
</evidence>
<dbReference type="Pfam" id="PF00903">
    <property type="entry name" value="Glyoxalase"/>
    <property type="match status" value="1"/>
</dbReference>
<accession>A0A9E8ZBM3</accession>
<feature type="domain" description="VOC" evidence="1">
    <location>
        <begin position="20"/>
        <end position="136"/>
    </location>
</feature>
<protein>
    <submittedName>
        <fullName evidence="2">Glyoxalase</fullName>
    </submittedName>
</protein>
<organism evidence="2 3">
    <name type="scientific">Thermocoleostomius sinensis A174</name>
    <dbReference type="NCBI Taxonomy" id="2016057"/>
    <lineage>
        <taxon>Bacteria</taxon>
        <taxon>Bacillati</taxon>
        <taxon>Cyanobacteriota</taxon>
        <taxon>Cyanophyceae</taxon>
        <taxon>Oculatellales</taxon>
        <taxon>Oculatellaceae</taxon>
        <taxon>Thermocoleostomius</taxon>
    </lineage>
</organism>
<sequence length="137" mass="15153">MPTPYSLLPIPSSLMSFPYTTVFVALADVEDGLLVPFYQHLLQQEPSIYMPNVYAEFQLTGLRLGIFKPKESHQAEFDRGSSGSMSLCFEVKDLESAIDRLAAIGHPVTHSITIASHGREVYAYDPAGNRLILHEAA</sequence>
<dbReference type="PROSITE" id="PS51819">
    <property type="entry name" value="VOC"/>
    <property type="match status" value="1"/>
</dbReference>
<dbReference type="EMBL" id="CP113797">
    <property type="protein sequence ID" value="WAL60163.1"/>
    <property type="molecule type" value="Genomic_DNA"/>
</dbReference>
<dbReference type="Proteomes" id="UP001163152">
    <property type="component" value="Chromosome"/>
</dbReference>
<reference evidence="2" key="1">
    <citation type="submission" date="2022-12" db="EMBL/GenBank/DDBJ databases">
        <title>Polyphasic identification of a Novel Hot-Spring Cyanobacterium Ocullathermofonsia sinensis gen nov. sp. nov. and Genomic Insights on its Adaptations to the Thermal Habitat.</title>
        <authorList>
            <person name="Daroch M."/>
            <person name="Tang J."/>
            <person name="Jiang Y."/>
        </authorList>
    </citation>
    <scope>NUCLEOTIDE SEQUENCE</scope>
    <source>
        <strain evidence="2">PKUAC-SCTA174</strain>
    </source>
</reference>